<accession>D3T2H7</accession>
<keyword evidence="5" id="KW-1185">Reference proteome</keyword>
<dbReference type="RefSeq" id="WP_004268277.1">
    <property type="nucleotide sequence ID" value="NC_013925.1"/>
</dbReference>
<evidence type="ECO:0000256" key="1">
    <source>
        <dbReference type="SAM" id="MobiDB-lite"/>
    </source>
</evidence>
<dbReference type="Proteomes" id="UP000011543">
    <property type="component" value="Unassembled WGS sequence"/>
</dbReference>
<feature type="domain" description="Baseplate protein J-like barrel" evidence="2">
    <location>
        <begin position="103"/>
        <end position="199"/>
    </location>
</feature>
<evidence type="ECO:0000259" key="2">
    <source>
        <dbReference type="Pfam" id="PF04865"/>
    </source>
</evidence>
<keyword evidence="3" id="KW-0614">Plasmid</keyword>
<dbReference type="PANTHER" id="PTHR37829">
    <property type="entry name" value="PHAGE-LIKE ELEMENT PBSX PROTEIN XKDT"/>
    <property type="match status" value="1"/>
</dbReference>
<proteinExistence type="predicted"/>
<protein>
    <submittedName>
        <fullName evidence="4">Baseplate J family protein</fullName>
    </submittedName>
    <submittedName>
        <fullName evidence="3">Virus protein phiCh1-VP30</fullName>
    </submittedName>
</protein>
<dbReference type="Pfam" id="PF04865">
    <property type="entry name" value="Baseplate_J"/>
    <property type="match status" value="1"/>
</dbReference>
<evidence type="ECO:0000313" key="3">
    <source>
        <dbReference type="EMBL" id="ADD07786.1"/>
    </source>
</evidence>
<reference evidence="4 6" key="3">
    <citation type="journal article" date="2014" name="PLoS Genet.">
        <title>Phylogenetically driven sequencing of extremely halophilic archaea reveals strategies for static and dynamic osmo-response.</title>
        <authorList>
            <person name="Becker E.A."/>
            <person name="Seitzer P.M."/>
            <person name="Tritt A."/>
            <person name="Larsen D."/>
            <person name="Krusor M."/>
            <person name="Yao A.I."/>
            <person name="Wu D."/>
            <person name="Madern D."/>
            <person name="Eisen J.A."/>
            <person name="Darling A.E."/>
            <person name="Facciotti M.T."/>
        </authorList>
    </citation>
    <scope>NUCLEOTIDE SEQUENCE [LARGE SCALE GENOMIC DNA]</scope>
    <source>
        <strain evidence="6">ATCC 43099 / DSM 3394 / CCM 3739 / CIP 104546 / IAM 13178 / JCM 8861 / NBRC 102185 / NCIMB 2190 / MS3</strain>
        <strain evidence="4">MS-3</strain>
    </source>
</reference>
<dbReference type="PATRIC" id="fig|547559.17.peg.4192"/>
<dbReference type="Proteomes" id="UP000001879">
    <property type="component" value="Plasmid pNMAG03"/>
</dbReference>
<dbReference type="AlphaFoldDB" id="D3T2H7"/>
<dbReference type="InterPro" id="IPR052399">
    <property type="entry name" value="Phage_Baseplate_Assmbl_Protein"/>
</dbReference>
<reference evidence="3 5" key="2">
    <citation type="journal article" date="2012" name="BMC Genomics">
        <title>A comparative genomics perspective on the genetic content of the alkaliphilic haloarchaeon Natrialba magadii ATCC 43099T.</title>
        <authorList>
            <person name="Siddaramappa S."/>
            <person name="Challacombe J.F."/>
            <person name="Decastro R.E."/>
            <person name="Pfeiffer F."/>
            <person name="Sastre D.E."/>
            <person name="Gimenez M.I."/>
            <person name="Paggi R.A."/>
            <person name="Detter J.C."/>
            <person name="Davenport K.W."/>
            <person name="Goodwin L.A."/>
            <person name="Kyrpides N."/>
            <person name="Tapia R."/>
            <person name="Pitluck S."/>
            <person name="Lucas S."/>
            <person name="Woyke T."/>
            <person name="Maupin-Furlow J.A."/>
        </authorList>
    </citation>
    <scope>NUCLEOTIDE SEQUENCE [LARGE SCALE GENOMIC DNA]</scope>
    <source>
        <strain evidence="3">ATCC 43099</strain>
        <strain evidence="5">ATCC 43099 / DSM 3394 / CCM 3739 / CIP 104546 / IAM 13178 / JCM 8861 / NBRC 102185 / NCIMB 2190 / MS3</strain>
    </source>
</reference>
<reference evidence="3" key="4">
    <citation type="submission" date="2016-09" db="EMBL/GenBank/DDBJ databases">
        <authorList>
            <person name="Pfeiffer F."/>
        </authorList>
    </citation>
    <scope>NUCLEOTIDE SEQUENCE</scope>
    <source>
        <strain evidence="3">ATCC 43099</strain>
        <plasmid evidence="3">pNMAG03</plasmid>
    </source>
</reference>
<reference evidence="5" key="1">
    <citation type="submission" date="2010-02" db="EMBL/GenBank/DDBJ databases">
        <title>Complete sequence of plasmid 3 of Natrialba magadii ATCC 43099.</title>
        <authorList>
            <consortium name="US DOE Joint Genome Institute"/>
            <person name="Lucas S."/>
            <person name="Copeland A."/>
            <person name="Lapidus A."/>
            <person name="Cheng J.-F."/>
            <person name="Bruce D."/>
            <person name="Goodwin L."/>
            <person name="Pitluck S."/>
            <person name="Davenport K."/>
            <person name="Saunders E."/>
            <person name="Detter J.C."/>
            <person name="Han C."/>
            <person name="Tapia R."/>
            <person name="Land M."/>
            <person name="Hauser L."/>
            <person name="Kyrpides N."/>
            <person name="Mikhailova N."/>
            <person name="De Castro R.E."/>
            <person name="Maupin-Furlow J.A."/>
            <person name="Woyke T."/>
        </authorList>
    </citation>
    <scope>NUCLEOTIDE SEQUENCE [LARGE SCALE GENOMIC DNA]</scope>
    <source>
        <strain evidence="5">ATCC 43099 / DSM 3394 / CCM 3739 / CIP 104546 / IAM 13178 / JCM 8861 / NBRC 102185 / NCIMB 2190 / MS3</strain>
        <plasmid evidence="5">pNMAG03</plasmid>
    </source>
</reference>
<dbReference type="EMBL" id="CP001935">
    <property type="protein sequence ID" value="ADD07786.1"/>
    <property type="molecule type" value="Genomic_DNA"/>
</dbReference>
<evidence type="ECO:0000313" key="5">
    <source>
        <dbReference type="Proteomes" id="UP000001879"/>
    </source>
</evidence>
<dbReference type="EMBL" id="AOHS01000065">
    <property type="protein sequence ID" value="ELY23033.1"/>
    <property type="molecule type" value="Genomic_DNA"/>
</dbReference>
<evidence type="ECO:0000313" key="4">
    <source>
        <dbReference type="EMBL" id="ELY23033.1"/>
    </source>
</evidence>
<dbReference type="KEGG" id="nmg:Nmag_4278"/>
<sequence length="423" mass="46821">MSENSDYGVQDDGTFRRKHVDVIRDDAERRFKNTAGEDIEFNPSSGQQAIIDILTQEAAVQWMALEEVYYAGFFEDASGEALDKQLALAGFSRQPSQSATGEVVFKRDDPADDDITIDEETEVTTRRSDTRPAIPFETTEEVILQEGQTEVTASIEARKAWQVDLDEEWLGEETNIPAGEITEFGDPVAGVDDVENELPTGDEDEGFQPGRDRESDAEFRLRYQNSLAEGGTSTAPAMESSVYNYDEDIIDVRIDEVRDEDEGFGPRVTVFAPEIEDDDIAQAILEARGAGTESIGEESGTAEFDAGDESTEHFDRAEEITIYVDAELTTSDSFSDDDIDTITDRIIQYIGGEAGDDIVYPGLEIGDEVIYDQIFRRVMETSGVIEADLEVGTDEEDLDTENIDIDDREAAMTGLDEVSIDES</sequence>
<organism evidence="3 5">
    <name type="scientific">Natrialba magadii (strain ATCC 43099 / DSM 3394 / CCM 3739 / CIP 104546 / IAM 13178 / JCM 8861 / NBRC 102185 / NCIMB 2190 / MS3)</name>
    <name type="common">Natronobacterium magadii</name>
    <dbReference type="NCBI Taxonomy" id="547559"/>
    <lineage>
        <taxon>Archaea</taxon>
        <taxon>Methanobacteriati</taxon>
        <taxon>Methanobacteriota</taxon>
        <taxon>Stenosarchaea group</taxon>
        <taxon>Halobacteria</taxon>
        <taxon>Halobacteriales</taxon>
        <taxon>Natrialbaceae</taxon>
        <taxon>Natrialba</taxon>
    </lineage>
</organism>
<dbReference type="InterPro" id="IPR006949">
    <property type="entry name" value="Barrel_Baseplate_J-like"/>
</dbReference>
<dbReference type="OrthoDB" id="204546at2157"/>
<gene>
    <name evidence="3" type="ordered locus">Nmag_4278</name>
    <name evidence="4" type="ORF">C500_21255</name>
</gene>
<evidence type="ECO:0000313" key="6">
    <source>
        <dbReference type="Proteomes" id="UP000011543"/>
    </source>
</evidence>
<dbReference type="HOGENOM" id="CLU_593984_0_0_2"/>
<dbReference type="GeneID" id="8826906"/>
<feature type="region of interest" description="Disordered" evidence="1">
    <location>
        <begin position="290"/>
        <end position="309"/>
    </location>
</feature>
<dbReference type="PANTHER" id="PTHR37829:SF3">
    <property type="entry name" value="PROTEIN JAYE-RELATED"/>
    <property type="match status" value="1"/>
</dbReference>
<geneLocation type="plasmid" evidence="3 5">
    <name>pNMAG03</name>
</geneLocation>
<name>D3T2H7_NATMM</name>